<feature type="non-terminal residue" evidence="1">
    <location>
        <position position="98"/>
    </location>
</feature>
<proteinExistence type="predicted"/>
<evidence type="ECO:0000313" key="1">
    <source>
        <dbReference type="EMBL" id="KAF2187309.1"/>
    </source>
</evidence>
<accession>A0A6A6E9R7</accession>
<dbReference type="AlphaFoldDB" id="A0A6A6E9R7"/>
<dbReference type="EMBL" id="ML994627">
    <property type="protein sequence ID" value="KAF2187309.1"/>
    <property type="molecule type" value="Genomic_DNA"/>
</dbReference>
<sequence length="98" mass="10239">SIVLSAGASNHRDPNLLCLPIKWTDIVAFFLGNYVTHAVTALSKPGSGCLDNVWVAVQALPFPAVGAMRGASAILTLAVFASPDLEKAVKAEAVYMVV</sequence>
<evidence type="ECO:0000313" key="2">
    <source>
        <dbReference type="Proteomes" id="UP000800200"/>
    </source>
</evidence>
<dbReference type="OrthoDB" id="5406607at2759"/>
<keyword evidence="2" id="KW-1185">Reference proteome</keyword>
<protein>
    <submittedName>
        <fullName evidence="1">Uncharacterized protein</fullName>
    </submittedName>
</protein>
<gene>
    <name evidence="1" type="ORF">K469DRAFT_445772</name>
</gene>
<feature type="non-terminal residue" evidence="1">
    <location>
        <position position="1"/>
    </location>
</feature>
<name>A0A6A6E9R7_9PEZI</name>
<reference evidence="1" key="1">
    <citation type="journal article" date="2020" name="Stud. Mycol.">
        <title>101 Dothideomycetes genomes: a test case for predicting lifestyles and emergence of pathogens.</title>
        <authorList>
            <person name="Haridas S."/>
            <person name="Albert R."/>
            <person name="Binder M."/>
            <person name="Bloem J."/>
            <person name="Labutti K."/>
            <person name="Salamov A."/>
            <person name="Andreopoulos B."/>
            <person name="Baker S."/>
            <person name="Barry K."/>
            <person name="Bills G."/>
            <person name="Bluhm B."/>
            <person name="Cannon C."/>
            <person name="Castanera R."/>
            <person name="Culley D."/>
            <person name="Daum C."/>
            <person name="Ezra D."/>
            <person name="Gonzalez J."/>
            <person name="Henrissat B."/>
            <person name="Kuo A."/>
            <person name="Liang C."/>
            <person name="Lipzen A."/>
            <person name="Lutzoni F."/>
            <person name="Magnuson J."/>
            <person name="Mondo S."/>
            <person name="Nolan M."/>
            <person name="Ohm R."/>
            <person name="Pangilinan J."/>
            <person name="Park H.-J."/>
            <person name="Ramirez L."/>
            <person name="Alfaro M."/>
            <person name="Sun H."/>
            <person name="Tritt A."/>
            <person name="Yoshinaga Y."/>
            <person name="Zwiers L.-H."/>
            <person name="Turgeon B."/>
            <person name="Goodwin S."/>
            <person name="Spatafora J."/>
            <person name="Crous P."/>
            <person name="Grigoriev I."/>
        </authorList>
    </citation>
    <scope>NUCLEOTIDE SEQUENCE</scope>
    <source>
        <strain evidence="1">CBS 207.26</strain>
    </source>
</reference>
<organism evidence="1 2">
    <name type="scientific">Zopfia rhizophila CBS 207.26</name>
    <dbReference type="NCBI Taxonomy" id="1314779"/>
    <lineage>
        <taxon>Eukaryota</taxon>
        <taxon>Fungi</taxon>
        <taxon>Dikarya</taxon>
        <taxon>Ascomycota</taxon>
        <taxon>Pezizomycotina</taxon>
        <taxon>Dothideomycetes</taxon>
        <taxon>Dothideomycetes incertae sedis</taxon>
        <taxon>Zopfiaceae</taxon>
        <taxon>Zopfia</taxon>
    </lineage>
</organism>
<dbReference type="Proteomes" id="UP000800200">
    <property type="component" value="Unassembled WGS sequence"/>
</dbReference>